<dbReference type="InterPro" id="IPR040521">
    <property type="entry name" value="KDZ"/>
</dbReference>
<reference evidence="2 3" key="1">
    <citation type="submission" date="2019-02" db="EMBL/GenBank/DDBJ databases">
        <title>Genome sequencing of the rare red list fungi Phlebia centrifuga.</title>
        <authorList>
            <person name="Buettner E."/>
            <person name="Kellner H."/>
        </authorList>
    </citation>
    <scope>NUCLEOTIDE SEQUENCE [LARGE SCALE GENOMIC DNA]</scope>
    <source>
        <strain evidence="2 3">DSM 108282</strain>
    </source>
</reference>
<gene>
    <name evidence="2" type="ORF">EW026_g6989</name>
</gene>
<evidence type="ECO:0000256" key="1">
    <source>
        <dbReference type="SAM" id="MobiDB-lite"/>
    </source>
</evidence>
<feature type="region of interest" description="Disordered" evidence="1">
    <location>
        <begin position="15"/>
        <end position="60"/>
    </location>
</feature>
<evidence type="ECO:0000313" key="2">
    <source>
        <dbReference type="EMBL" id="THG94496.1"/>
    </source>
</evidence>
<dbReference type="PANTHER" id="PTHR33096">
    <property type="entry name" value="CXC2 DOMAIN-CONTAINING PROTEIN"/>
    <property type="match status" value="1"/>
</dbReference>
<dbReference type="AlphaFoldDB" id="A0A4S4K9A9"/>
<dbReference type="PANTHER" id="PTHR33096:SF1">
    <property type="entry name" value="CXC1-LIKE CYSTEINE CLUSTER ASSOCIATED WITH KDZ TRANSPOSASES DOMAIN-CONTAINING PROTEIN"/>
    <property type="match status" value="1"/>
</dbReference>
<protein>
    <submittedName>
        <fullName evidence="2">Uncharacterized protein</fullName>
    </submittedName>
</protein>
<evidence type="ECO:0000313" key="3">
    <source>
        <dbReference type="Proteomes" id="UP000309038"/>
    </source>
</evidence>
<comment type="caution">
    <text evidence="2">The sequence shown here is derived from an EMBL/GenBank/DDBJ whole genome shotgun (WGS) entry which is preliminary data.</text>
</comment>
<organism evidence="2 3">
    <name type="scientific">Hermanssonia centrifuga</name>
    <dbReference type="NCBI Taxonomy" id="98765"/>
    <lineage>
        <taxon>Eukaryota</taxon>
        <taxon>Fungi</taxon>
        <taxon>Dikarya</taxon>
        <taxon>Basidiomycota</taxon>
        <taxon>Agaricomycotina</taxon>
        <taxon>Agaricomycetes</taxon>
        <taxon>Polyporales</taxon>
        <taxon>Meruliaceae</taxon>
        <taxon>Hermanssonia</taxon>
    </lineage>
</organism>
<dbReference type="EMBL" id="SGPJ01000438">
    <property type="protein sequence ID" value="THG94496.1"/>
    <property type="molecule type" value="Genomic_DNA"/>
</dbReference>
<name>A0A4S4K9A9_9APHY</name>
<dbReference type="Pfam" id="PF18758">
    <property type="entry name" value="KDZ"/>
    <property type="match status" value="1"/>
</dbReference>
<sequence length="582" mass="65182">MLDGMIEAYITKTYGNEPATPTSNVPRSSEAGCNNTTTTADLSSSSITNNHGDAEHSGDLPRDTQYDFNIRVIDIYTLERIATIRLPPGIRSGAAALVLQGYIGASPISPSVAISIRTLALYHRLRLWKPSFSVEAFTKVLCDEYMIPYKRSYRTAMADAFEVYLLILRAVDKQLESEPPLMFSRQYAIDSNNSLKQIARIGTRDVADTRVFEDSDYYIPQAFVDKFANEVKARKQPVDNNDAMDVDGDVPMVDERGVIQDTEGDPTDGTEPDAMIQICVKNWKSAASEEKKKMWAIFAETGIFASACRHGLILWLIDMVRSGELAKYPIAIVAKILEVFGSDTCGGYDIGCSFNTTLANSSLGPDFKRLQSTMCVNAFHGYSHNFACQTVFHPSRIIGMGLEDLETMEQIFSSSNQLAAVTRHASAYRRHNFIDLFFKQWDDDKYLNLGTMLYNNYVQALTIIQGEGVAMREAMRSLGIKDGDLEAWDKKECEYIRTLGQETEWDVHTMAYVEQLEELSATQAKFNDSNARFLNTTPEDYAFTSASTNKKSGGTYLNDFARTQKLEAQCRHLADQLDNLKL</sequence>
<proteinExistence type="predicted"/>
<feature type="compositionally biased region" description="Polar residues" evidence="1">
    <location>
        <begin position="19"/>
        <end position="51"/>
    </location>
</feature>
<keyword evidence="3" id="KW-1185">Reference proteome</keyword>
<accession>A0A4S4K9A9</accession>
<dbReference type="Proteomes" id="UP000309038">
    <property type="component" value="Unassembled WGS sequence"/>
</dbReference>